<comment type="caution">
    <text evidence="2">The sequence shown here is derived from an EMBL/GenBank/DDBJ whole genome shotgun (WGS) entry which is preliminary data.</text>
</comment>
<dbReference type="InterPro" id="IPR000477">
    <property type="entry name" value="RT_dom"/>
</dbReference>
<proteinExistence type="predicted"/>
<dbReference type="Proteomes" id="UP000288805">
    <property type="component" value="Unassembled WGS sequence"/>
</dbReference>
<dbReference type="PANTHER" id="PTHR36617:SF16">
    <property type="entry name" value="OS04G0516500 PROTEIN"/>
    <property type="match status" value="1"/>
</dbReference>
<dbReference type="Pfam" id="PF00078">
    <property type="entry name" value="RVT_1"/>
    <property type="match status" value="1"/>
</dbReference>
<reference evidence="2 3" key="1">
    <citation type="journal article" date="2018" name="PLoS Genet.">
        <title>Population sequencing reveals clonal diversity and ancestral inbreeding in the grapevine cultivar Chardonnay.</title>
        <authorList>
            <person name="Roach M.J."/>
            <person name="Johnson D.L."/>
            <person name="Bohlmann J."/>
            <person name="van Vuuren H.J."/>
            <person name="Jones S.J."/>
            <person name="Pretorius I.S."/>
            <person name="Schmidt S.A."/>
            <person name="Borneman A.R."/>
        </authorList>
    </citation>
    <scope>NUCLEOTIDE SEQUENCE [LARGE SCALE GENOMIC DNA]</scope>
    <source>
        <strain evidence="3">cv. Chardonnay</strain>
        <tissue evidence="2">Leaf</tissue>
    </source>
</reference>
<evidence type="ECO:0000313" key="3">
    <source>
        <dbReference type="Proteomes" id="UP000288805"/>
    </source>
</evidence>
<evidence type="ECO:0000259" key="1">
    <source>
        <dbReference type="Pfam" id="PF00078"/>
    </source>
</evidence>
<accession>A0A438HK48</accession>
<gene>
    <name evidence="2" type="primary">AtMg01250_2</name>
    <name evidence="2" type="ORF">CK203_048645</name>
</gene>
<protein>
    <submittedName>
        <fullName evidence="2">Putative mitochondrial protein</fullName>
    </submittedName>
</protein>
<evidence type="ECO:0000313" key="2">
    <source>
        <dbReference type="EMBL" id="RVW84855.1"/>
    </source>
</evidence>
<dbReference type="PANTHER" id="PTHR36617">
    <property type="entry name" value="PROTEIN, PUTATIVE-RELATED"/>
    <property type="match status" value="1"/>
</dbReference>
<sequence>MWTGLFFSQLCRKWVGWIKWCISTASLCALVNGTSTSLFQSSRGLRQRDPISPYLFVIAMEVFNCLLKRAVDEGFLLGCTVKGRSGDGVQISHLLFVDDTLVFCQATQDQMTYLSWLLMWFEFGMEWKSGSVEGWLCGRDNTFPKEGIRMRWELVCLSKKKGGLGIKSLSTLNKALLCKWNWLFANEREALWNQVIKGKYEEERGDNGQRVRFWRDRWCGDSPLSVSFPTLFDLAIDKEAWVVDFWDPLVEGGWGGWNPCFSRSLNDWEVDEVESFLRRLHGKKVCDDVEDVVFWTETKSGKFSVKSLYNALEPCSPSLFPSNCIWNVWVQPKVSFFAWEAT</sequence>
<organism evidence="2 3">
    <name type="scientific">Vitis vinifera</name>
    <name type="common">Grape</name>
    <dbReference type="NCBI Taxonomy" id="29760"/>
    <lineage>
        <taxon>Eukaryota</taxon>
        <taxon>Viridiplantae</taxon>
        <taxon>Streptophyta</taxon>
        <taxon>Embryophyta</taxon>
        <taxon>Tracheophyta</taxon>
        <taxon>Spermatophyta</taxon>
        <taxon>Magnoliopsida</taxon>
        <taxon>eudicotyledons</taxon>
        <taxon>Gunneridae</taxon>
        <taxon>Pentapetalae</taxon>
        <taxon>rosids</taxon>
        <taxon>Vitales</taxon>
        <taxon>Vitaceae</taxon>
        <taxon>Viteae</taxon>
        <taxon>Vitis</taxon>
    </lineage>
</organism>
<name>A0A438HK48_VITVI</name>
<dbReference type="EMBL" id="QGNW01000211">
    <property type="protein sequence ID" value="RVW84855.1"/>
    <property type="molecule type" value="Genomic_DNA"/>
</dbReference>
<dbReference type="AlphaFoldDB" id="A0A438HK48"/>
<feature type="domain" description="Reverse transcriptase" evidence="1">
    <location>
        <begin position="12"/>
        <end position="117"/>
    </location>
</feature>